<feature type="transmembrane region" description="Helical" evidence="7">
    <location>
        <begin position="300"/>
        <end position="321"/>
    </location>
</feature>
<evidence type="ECO:0000256" key="3">
    <source>
        <dbReference type="ARBA" id="ARBA00022448"/>
    </source>
</evidence>
<feature type="transmembrane region" description="Helical" evidence="7">
    <location>
        <begin position="34"/>
        <end position="52"/>
    </location>
</feature>
<dbReference type="FunFam" id="1.20.1250.20:FF:000134">
    <property type="entry name" value="MFS sugar transporter protein"/>
    <property type="match status" value="1"/>
</dbReference>
<evidence type="ECO:0000256" key="7">
    <source>
        <dbReference type="SAM" id="Phobius"/>
    </source>
</evidence>
<feature type="transmembrane region" description="Helical" evidence="7">
    <location>
        <begin position="328"/>
        <end position="350"/>
    </location>
</feature>
<dbReference type="SUPFAM" id="SSF103473">
    <property type="entry name" value="MFS general substrate transporter"/>
    <property type="match status" value="1"/>
</dbReference>
<keyword evidence="3" id="KW-0813">Transport</keyword>
<proteinExistence type="inferred from homology"/>
<feature type="transmembrane region" description="Helical" evidence="7">
    <location>
        <begin position="267"/>
        <end position="288"/>
    </location>
</feature>
<evidence type="ECO:0000313" key="9">
    <source>
        <dbReference type="Proteomes" id="UP001369815"/>
    </source>
</evidence>
<dbReference type="InterPro" id="IPR005828">
    <property type="entry name" value="MFS_sugar_transport-like"/>
</dbReference>
<dbReference type="Gene3D" id="1.20.1250.20">
    <property type="entry name" value="MFS general substrate transporter like domains"/>
    <property type="match status" value="1"/>
</dbReference>
<evidence type="ECO:0000256" key="5">
    <source>
        <dbReference type="ARBA" id="ARBA00022989"/>
    </source>
</evidence>
<name>A0AAX6MTY7_9PEZI</name>
<comment type="caution">
    <text evidence="8">The sequence shown here is derived from an EMBL/GenBank/DDBJ whole genome shotgun (WGS) entry which is preliminary data.</text>
</comment>
<dbReference type="InterPro" id="IPR050360">
    <property type="entry name" value="MFS_Sugar_Transporters"/>
</dbReference>
<dbReference type="AlphaFoldDB" id="A0AAX6MTY7"/>
<feature type="transmembrane region" description="Helical" evidence="7">
    <location>
        <begin position="150"/>
        <end position="168"/>
    </location>
</feature>
<reference evidence="8 9" key="1">
    <citation type="journal article" date="2024" name="Front Chem Biol">
        <title>Unveiling the potential of Daldinia eschscholtzii MFLUCC 19-0629 through bioactivity and bioinformatics studies for enhanced sustainable agriculture production.</title>
        <authorList>
            <person name="Brooks S."/>
            <person name="Weaver J.A."/>
            <person name="Klomchit A."/>
            <person name="Alharthi S.A."/>
            <person name="Onlamun T."/>
            <person name="Nurani R."/>
            <person name="Vong T.K."/>
            <person name="Alberti F."/>
            <person name="Greco C."/>
        </authorList>
    </citation>
    <scope>NUCLEOTIDE SEQUENCE [LARGE SCALE GENOMIC DNA]</scope>
    <source>
        <strain evidence="8">MFLUCC 19-0629</strain>
    </source>
</reference>
<feature type="transmembrane region" description="Helical" evidence="7">
    <location>
        <begin position="116"/>
        <end position="138"/>
    </location>
</feature>
<keyword evidence="4 7" id="KW-0812">Transmembrane</keyword>
<dbReference type="EMBL" id="JBANMG010000002">
    <property type="protein sequence ID" value="KAK6956130.1"/>
    <property type="molecule type" value="Genomic_DNA"/>
</dbReference>
<organism evidence="8 9">
    <name type="scientific">Daldinia eschscholtzii</name>
    <dbReference type="NCBI Taxonomy" id="292717"/>
    <lineage>
        <taxon>Eukaryota</taxon>
        <taxon>Fungi</taxon>
        <taxon>Dikarya</taxon>
        <taxon>Ascomycota</taxon>
        <taxon>Pezizomycotina</taxon>
        <taxon>Sordariomycetes</taxon>
        <taxon>Xylariomycetidae</taxon>
        <taxon>Xylariales</taxon>
        <taxon>Hypoxylaceae</taxon>
        <taxon>Daldinia</taxon>
    </lineage>
</organism>
<dbReference type="PANTHER" id="PTHR48022:SF29">
    <property type="entry name" value="SUGAR TRANSPORTER, PUTATIVE (AFU_ORTHOLOGUE AFUA_6G14500)-RELATED"/>
    <property type="match status" value="1"/>
</dbReference>
<evidence type="ECO:0000256" key="2">
    <source>
        <dbReference type="ARBA" id="ARBA00010992"/>
    </source>
</evidence>
<feature type="transmembrane region" description="Helical" evidence="7">
    <location>
        <begin position="432"/>
        <end position="450"/>
    </location>
</feature>
<dbReference type="InterPro" id="IPR036259">
    <property type="entry name" value="MFS_trans_sf"/>
</dbReference>
<evidence type="ECO:0008006" key="10">
    <source>
        <dbReference type="Google" id="ProtNLM"/>
    </source>
</evidence>
<comment type="similarity">
    <text evidence="2">Belongs to the major facilitator superfamily. Sugar transporter (TC 2.A.1.1) family.</text>
</comment>
<feature type="transmembrane region" description="Helical" evidence="7">
    <location>
        <begin position="78"/>
        <end position="96"/>
    </location>
</feature>
<protein>
    <recommendedName>
        <fullName evidence="10">Hexose transporter</fullName>
    </recommendedName>
</protein>
<dbReference type="Pfam" id="PF00083">
    <property type="entry name" value="Sugar_tr"/>
    <property type="match status" value="1"/>
</dbReference>
<evidence type="ECO:0000256" key="1">
    <source>
        <dbReference type="ARBA" id="ARBA00004141"/>
    </source>
</evidence>
<comment type="subcellular location">
    <subcellularLocation>
        <location evidence="1">Membrane</location>
        <topology evidence="1">Multi-pass membrane protein</topology>
    </subcellularLocation>
</comment>
<dbReference type="PANTHER" id="PTHR48022">
    <property type="entry name" value="PLASTIDIC GLUCOSE TRANSPORTER 4"/>
    <property type="match status" value="1"/>
</dbReference>
<evidence type="ECO:0000313" key="8">
    <source>
        <dbReference type="EMBL" id="KAK6956130.1"/>
    </source>
</evidence>
<evidence type="ECO:0000256" key="4">
    <source>
        <dbReference type="ARBA" id="ARBA00022692"/>
    </source>
</evidence>
<dbReference type="Proteomes" id="UP001369815">
    <property type="component" value="Unassembled WGS sequence"/>
</dbReference>
<feature type="transmembrane region" description="Helical" evidence="7">
    <location>
        <begin position="356"/>
        <end position="378"/>
    </location>
</feature>
<dbReference type="GO" id="GO:0005351">
    <property type="term" value="F:carbohydrate:proton symporter activity"/>
    <property type="evidence" value="ECO:0007669"/>
    <property type="project" value="TreeGrafter"/>
</dbReference>
<gene>
    <name evidence="8" type="ORF">Daesc_001401</name>
</gene>
<keyword evidence="9" id="KW-1185">Reference proteome</keyword>
<keyword evidence="5 7" id="KW-1133">Transmembrane helix</keyword>
<evidence type="ECO:0000256" key="6">
    <source>
        <dbReference type="ARBA" id="ARBA00023136"/>
    </source>
</evidence>
<sequence>MAIIGTKEHHVDPRLANIAKADTKKWYQKPNLRALYLILIPAAMGVEWTSGFDSSMMNSLQAVEAWVTYFDNPTEGRLGLLNAMYSLGALMAVPFIPRAGLQAGSRNSDMFLASRWVLGFGIPLAIVNASALIGELAYEKERPTMTSLFTSSWHVGAIVAAGVTYGTFQMTSTWSWRLPSILQLVPSLCQIVSLPFCPESPRYLISVDRGDEAYAILQKYHGEGDNGEEFVRLEFAQIQSTIAQEKETAKAFVWADVLRDPPMRRRFLLAAIVGFFTQWSVKKILNLVGITDNRTVQKVILSNTCWGLINAVPVAIVAPLFRRRVGFLICTIGTAVVYSVWTVASARFAIENTPSAAIAVLVFIFAYSPFYNLGWNALAYTYSNRKDTVVEIFPYQQRAKGIAVEQLTVRFAVFFNTYVNPIALDRIGWKYYLVYCVWILFEVVTVYFLFPETYNRTLEELSFIFEGKEVQDKVQSNVEKQLEAENADKKASDGKEEIGV</sequence>
<dbReference type="GO" id="GO:0016020">
    <property type="term" value="C:membrane"/>
    <property type="evidence" value="ECO:0007669"/>
    <property type="project" value="UniProtKB-SubCell"/>
</dbReference>
<keyword evidence="6 7" id="KW-0472">Membrane</keyword>
<accession>A0AAX6MTY7</accession>